<sequence>MMSYWSKFPDFDHNETAPVQTEFKRLAQQQGWIEGEYKKEERLKHIWSSGASAWSQSSLSITETARSLKDGRQCAVKSDSRTFPSPLLLVKRS</sequence>
<reference evidence="1 2" key="1">
    <citation type="submission" date="2014-04" db="EMBL/GenBank/DDBJ databases">
        <authorList>
            <consortium name="DOE Joint Genome Institute"/>
            <person name="Kuo A."/>
            <person name="Zuccaro A."/>
            <person name="Kohler A."/>
            <person name="Nagy L.G."/>
            <person name="Floudas D."/>
            <person name="Copeland A."/>
            <person name="Barry K.W."/>
            <person name="Cichocki N."/>
            <person name="Veneault-Fourrey C."/>
            <person name="LaButti K."/>
            <person name="Lindquist E.A."/>
            <person name="Lipzen A."/>
            <person name="Lundell T."/>
            <person name="Morin E."/>
            <person name="Murat C."/>
            <person name="Sun H."/>
            <person name="Tunlid A."/>
            <person name="Henrissat B."/>
            <person name="Grigoriev I.V."/>
            <person name="Hibbett D.S."/>
            <person name="Martin F."/>
            <person name="Nordberg H.P."/>
            <person name="Cantor M.N."/>
            <person name="Hua S.X."/>
        </authorList>
    </citation>
    <scope>NUCLEOTIDE SEQUENCE [LARGE SCALE GENOMIC DNA]</scope>
    <source>
        <strain evidence="1 2">MAFF 305830</strain>
    </source>
</reference>
<evidence type="ECO:0000313" key="1">
    <source>
        <dbReference type="EMBL" id="KIM27372.1"/>
    </source>
</evidence>
<gene>
    <name evidence="1" type="ORF">M408DRAFT_330078</name>
</gene>
<evidence type="ECO:0000313" key="2">
    <source>
        <dbReference type="Proteomes" id="UP000054097"/>
    </source>
</evidence>
<dbReference type="Proteomes" id="UP000054097">
    <property type="component" value="Unassembled WGS sequence"/>
</dbReference>
<organism evidence="1 2">
    <name type="scientific">Serendipita vermifera MAFF 305830</name>
    <dbReference type="NCBI Taxonomy" id="933852"/>
    <lineage>
        <taxon>Eukaryota</taxon>
        <taxon>Fungi</taxon>
        <taxon>Dikarya</taxon>
        <taxon>Basidiomycota</taxon>
        <taxon>Agaricomycotina</taxon>
        <taxon>Agaricomycetes</taxon>
        <taxon>Sebacinales</taxon>
        <taxon>Serendipitaceae</taxon>
        <taxon>Serendipita</taxon>
    </lineage>
</organism>
<reference evidence="2" key="2">
    <citation type="submission" date="2015-01" db="EMBL/GenBank/DDBJ databases">
        <title>Evolutionary Origins and Diversification of the Mycorrhizal Mutualists.</title>
        <authorList>
            <consortium name="DOE Joint Genome Institute"/>
            <consortium name="Mycorrhizal Genomics Consortium"/>
            <person name="Kohler A."/>
            <person name="Kuo A."/>
            <person name="Nagy L.G."/>
            <person name="Floudas D."/>
            <person name="Copeland A."/>
            <person name="Barry K.W."/>
            <person name="Cichocki N."/>
            <person name="Veneault-Fourrey C."/>
            <person name="LaButti K."/>
            <person name="Lindquist E.A."/>
            <person name="Lipzen A."/>
            <person name="Lundell T."/>
            <person name="Morin E."/>
            <person name="Murat C."/>
            <person name="Riley R."/>
            <person name="Ohm R."/>
            <person name="Sun H."/>
            <person name="Tunlid A."/>
            <person name="Henrissat B."/>
            <person name="Grigoriev I.V."/>
            <person name="Hibbett D.S."/>
            <person name="Martin F."/>
        </authorList>
    </citation>
    <scope>NUCLEOTIDE SEQUENCE [LARGE SCALE GENOMIC DNA]</scope>
    <source>
        <strain evidence="2">MAFF 305830</strain>
    </source>
</reference>
<proteinExistence type="predicted"/>
<name>A0A0C2XE33_SERVB</name>
<accession>A0A0C2XE33</accession>
<keyword evidence="2" id="KW-1185">Reference proteome</keyword>
<dbReference type="HOGENOM" id="CLU_2401039_0_0_1"/>
<dbReference type="OrthoDB" id="6105938at2759"/>
<dbReference type="AlphaFoldDB" id="A0A0C2XE33"/>
<protein>
    <submittedName>
        <fullName evidence="1">Uncharacterized protein</fullName>
    </submittedName>
</protein>
<dbReference type="EMBL" id="KN824299">
    <property type="protein sequence ID" value="KIM27372.1"/>
    <property type="molecule type" value="Genomic_DNA"/>
</dbReference>